<dbReference type="Proteomes" id="UP001596470">
    <property type="component" value="Unassembled WGS sequence"/>
</dbReference>
<dbReference type="PANTHER" id="PTHR43861">
    <property type="entry name" value="TRANS-ACONITATE 2-METHYLTRANSFERASE-RELATED"/>
    <property type="match status" value="1"/>
</dbReference>
<accession>A0ABW2D9E8</accession>
<dbReference type="RefSeq" id="WP_382348936.1">
    <property type="nucleotide sequence ID" value="NZ_JBHMBP010000002.1"/>
</dbReference>
<keyword evidence="2" id="KW-0808">Transferase</keyword>
<reference evidence="3" key="1">
    <citation type="journal article" date="2019" name="Int. J. Syst. Evol. Microbiol.">
        <title>The Global Catalogue of Microorganisms (GCM) 10K type strain sequencing project: providing services to taxonomists for standard genome sequencing and annotation.</title>
        <authorList>
            <consortium name="The Broad Institute Genomics Platform"/>
            <consortium name="The Broad Institute Genome Sequencing Center for Infectious Disease"/>
            <person name="Wu L."/>
            <person name="Ma J."/>
        </authorList>
    </citation>
    <scope>NUCLEOTIDE SEQUENCE [LARGE SCALE GENOMIC DNA]</scope>
    <source>
        <strain evidence="3">KACC 12634</strain>
    </source>
</reference>
<dbReference type="EC" id="2.1.1.-" evidence="2"/>
<dbReference type="PANTHER" id="PTHR43861:SF1">
    <property type="entry name" value="TRANS-ACONITATE 2-METHYLTRANSFERASE"/>
    <property type="match status" value="1"/>
</dbReference>
<keyword evidence="2" id="KW-0489">Methyltransferase</keyword>
<dbReference type="SUPFAM" id="SSF53335">
    <property type="entry name" value="S-adenosyl-L-methionine-dependent methyltransferases"/>
    <property type="match status" value="1"/>
</dbReference>
<sequence length="264" mass="27375">MSDTKPSAAASNAAVQGELWSSDPQSWAETAEGRILPLYERILLRLQPHSGTRLLDAGCGAGLFADLAARTGAKVMGLDAAPGLIAYARAHRPGPRYVVGDLGRIPFRDDAFDTVTAFNAVHYAADPHRALAEIARVSADRAVLTVGAGPDQARSAALVNPLAAPAEVPDAEAFDLTDPAAAGEALRRAGFATATTFDIAFDVDYASVDAAVAAQLPAGPVTAAVRHSGRAAVDAALRTLFAPLTRADGTVRMGMVFRCHLAAH</sequence>
<protein>
    <submittedName>
        <fullName evidence="2">Class I SAM-dependent methyltransferase</fullName>
        <ecNumber evidence="2">2.1.1.-</ecNumber>
    </submittedName>
</protein>
<name>A0ABW2D9E8_9ACTN</name>
<dbReference type="CDD" id="cd02440">
    <property type="entry name" value="AdoMet_MTases"/>
    <property type="match status" value="1"/>
</dbReference>
<evidence type="ECO:0000313" key="2">
    <source>
        <dbReference type="EMBL" id="MFC6957403.1"/>
    </source>
</evidence>
<feature type="domain" description="Methyltransferase type 11" evidence="1">
    <location>
        <begin position="55"/>
        <end position="139"/>
    </location>
</feature>
<dbReference type="InterPro" id="IPR013216">
    <property type="entry name" value="Methyltransf_11"/>
</dbReference>
<dbReference type="Pfam" id="PF08241">
    <property type="entry name" value="Methyltransf_11"/>
    <property type="match status" value="1"/>
</dbReference>
<evidence type="ECO:0000313" key="3">
    <source>
        <dbReference type="Proteomes" id="UP001596470"/>
    </source>
</evidence>
<dbReference type="InterPro" id="IPR029063">
    <property type="entry name" value="SAM-dependent_MTases_sf"/>
</dbReference>
<dbReference type="GO" id="GO:0008168">
    <property type="term" value="F:methyltransferase activity"/>
    <property type="evidence" value="ECO:0007669"/>
    <property type="project" value="UniProtKB-KW"/>
</dbReference>
<dbReference type="Gene3D" id="3.40.50.150">
    <property type="entry name" value="Vaccinia Virus protein VP39"/>
    <property type="match status" value="1"/>
</dbReference>
<evidence type="ECO:0000259" key="1">
    <source>
        <dbReference type="Pfam" id="PF08241"/>
    </source>
</evidence>
<proteinExistence type="predicted"/>
<organism evidence="2 3">
    <name type="scientific">Glycomyces mayteni</name>
    <dbReference type="NCBI Taxonomy" id="543887"/>
    <lineage>
        <taxon>Bacteria</taxon>
        <taxon>Bacillati</taxon>
        <taxon>Actinomycetota</taxon>
        <taxon>Actinomycetes</taxon>
        <taxon>Glycomycetales</taxon>
        <taxon>Glycomycetaceae</taxon>
        <taxon>Glycomyces</taxon>
    </lineage>
</organism>
<gene>
    <name evidence="2" type="ORF">ACFQS3_09365</name>
</gene>
<keyword evidence="3" id="KW-1185">Reference proteome</keyword>
<comment type="caution">
    <text evidence="2">The sequence shown here is derived from an EMBL/GenBank/DDBJ whole genome shotgun (WGS) entry which is preliminary data.</text>
</comment>
<dbReference type="EMBL" id="JBHSYS010000002">
    <property type="protein sequence ID" value="MFC6957403.1"/>
    <property type="molecule type" value="Genomic_DNA"/>
</dbReference>
<dbReference type="GO" id="GO:0032259">
    <property type="term" value="P:methylation"/>
    <property type="evidence" value="ECO:0007669"/>
    <property type="project" value="UniProtKB-KW"/>
</dbReference>